<organism evidence="2 3">
    <name type="scientific">Pyrenophora teres f. teres</name>
    <dbReference type="NCBI Taxonomy" id="97479"/>
    <lineage>
        <taxon>Eukaryota</taxon>
        <taxon>Fungi</taxon>
        <taxon>Dikarya</taxon>
        <taxon>Ascomycota</taxon>
        <taxon>Pezizomycotina</taxon>
        <taxon>Dothideomycetes</taxon>
        <taxon>Pleosporomycetidae</taxon>
        <taxon>Pleosporales</taxon>
        <taxon>Pleosporineae</taxon>
        <taxon>Pleosporaceae</taxon>
        <taxon>Pyrenophora</taxon>
    </lineage>
</organism>
<evidence type="ECO:0000313" key="3">
    <source>
        <dbReference type="Proteomes" id="UP000472372"/>
    </source>
</evidence>
<dbReference type="EMBL" id="HG992980">
    <property type="protein sequence ID" value="CAE7030337.1"/>
    <property type="molecule type" value="Genomic_DNA"/>
</dbReference>
<feature type="compositionally biased region" description="Low complexity" evidence="1">
    <location>
        <begin position="43"/>
        <end position="53"/>
    </location>
</feature>
<evidence type="ECO:0000256" key="1">
    <source>
        <dbReference type="SAM" id="MobiDB-lite"/>
    </source>
</evidence>
<reference evidence="2" key="1">
    <citation type="submission" date="2021-02" db="EMBL/GenBank/DDBJ databases">
        <authorList>
            <person name="Syme A R."/>
            <person name="Syme A R."/>
            <person name="Moolhuijzen P."/>
        </authorList>
    </citation>
    <scope>NUCLEOTIDE SEQUENCE</scope>
    <source>
        <strain evidence="2">W1-1</strain>
    </source>
</reference>
<evidence type="ECO:0000313" key="2">
    <source>
        <dbReference type="EMBL" id="CAE7030337.1"/>
    </source>
</evidence>
<feature type="region of interest" description="Disordered" evidence="1">
    <location>
        <begin position="28"/>
        <end position="69"/>
    </location>
</feature>
<protein>
    <submittedName>
        <fullName evidence="2">Uncharacterized protein</fullName>
    </submittedName>
</protein>
<sequence length="231" mass="25460">QVLTCSPIAGSSSLAPHLLCFRLESRPDKDTRPLACPGVAPTSSSISSPSQSSKVPRNSPAPPQTNTRPPVVIQIPSLFLPSLTWPHRNAPLGQPFYIDSSQNVTPILDIDVEQCFSQTSRHCSAFTRKGRRATLTLALAILLCFFTSLDPRSRGRSTEPSPEYRRPWTAPDDVDLAFACAVLRGPILLQRRHRVVSTRARDQGRSHRGRAADQRDRTLNCTSRIVVSTNN</sequence>
<dbReference type="AlphaFoldDB" id="A0A6S6VZA7"/>
<dbReference type="Proteomes" id="UP000472372">
    <property type="component" value="Chromosome 4"/>
</dbReference>
<feature type="non-terminal residue" evidence="2">
    <location>
        <position position="1"/>
    </location>
</feature>
<proteinExistence type="predicted"/>
<gene>
    <name evidence="2" type="ORF">PTTW11_04485</name>
</gene>
<accession>A0A6S6VZA7</accession>
<name>A0A6S6VZA7_9PLEO</name>